<comment type="similarity">
    <text evidence="2">Belongs to the bacterial solute-binding protein SsuA/TauA family.</text>
</comment>
<dbReference type="PANTHER" id="PTHR30024">
    <property type="entry name" value="ALIPHATIC SULFONATES-BINDING PROTEIN-RELATED"/>
    <property type="match status" value="1"/>
</dbReference>
<dbReference type="EMBL" id="CP017634">
    <property type="protein sequence ID" value="ATW26551.1"/>
    <property type="molecule type" value="Genomic_DNA"/>
</dbReference>
<name>A0A3G1KVU3_FORW1</name>
<keyword evidence="3 4" id="KW-0732">Signal</keyword>
<dbReference type="SMART" id="SM00062">
    <property type="entry name" value="PBPb"/>
    <property type="match status" value="1"/>
</dbReference>
<organism evidence="6 7">
    <name type="scientific">Formimonas warabiya</name>
    <dbReference type="NCBI Taxonomy" id="1761012"/>
    <lineage>
        <taxon>Bacteria</taxon>
        <taxon>Bacillati</taxon>
        <taxon>Bacillota</taxon>
        <taxon>Clostridia</taxon>
        <taxon>Eubacteriales</taxon>
        <taxon>Peptococcaceae</taxon>
        <taxon>Candidatus Formimonas</taxon>
    </lineage>
</organism>
<gene>
    <name evidence="6" type="ORF">DCMF_18945</name>
</gene>
<evidence type="ECO:0000313" key="6">
    <source>
        <dbReference type="EMBL" id="ATW26551.1"/>
    </source>
</evidence>
<feature type="domain" description="Solute-binding protein family 3/N-terminal" evidence="5">
    <location>
        <begin position="37"/>
        <end position="252"/>
    </location>
</feature>
<dbReference type="AlphaFoldDB" id="A0A3G1KVU3"/>
<evidence type="ECO:0000256" key="3">
    <source>
        <dbReference type="ARBA" id="ARBA00022729"/>
    </source>
</evidence>
<dbReference type="GO" id="GO:0042597">
    <property type="term" value="C:periplasmic space"/>
    <property type="evidence" value="ECO:0007669"/>
    <property type="project" value="UniProtKB-SubCell"/>
</dbReference>
<evidence type="ECO:0000259" key="5">
    <source>
        <dbReference type="SMART" id="SM00062"/>
    </source>
</evidence>
<reference evidence="6 7" key="1">
    <citation type="submission" date="2016-10" db="EMBL/GenBank/DDBJ databases">
        <title>Complete Genome Sequence of Peptococcaceae strain DCMF.</title>
        <authorList>
            <person name="Edwards R.J."/>
            <person name="Holland S.I."/>
            <person name="Deshpande N.P."/>
            <person name="Wong Y.K."/>
            <person name="Ertan H."/>
            <person name="Manefield M."/>
            <person name="Russell T.L."/>
            <person name="Lee M.J."/>
        </authorList>
    </citation>
    <scope>NUCLEOTIDE SEQUENCE [LARGE SCALE GENOMIC DNA]</scope>
    <source>
        <strain evidence="6 7">DCMF</strain>
    </source>
</reference>
<feature type="chain" id="PRO_5039083051" evidence="4">
    <location>
        <begin position="25"/>
        <end position="319"/>
    </location>
</feature>
<dbReference type="PANTHER" id="PTHR30024:SF47">
    <property type="entry name" value="TAURINE-BINDING PERIPLASMIC PROTEIN"/>
    <property type="match status" value="1"/>
</dbReference>
<evidence type="ECO:0000256" key="4">
    <source>
        <dbReference type="SAM" id="SignalP"/>
    </source>
</evidence>
<dbReference type="OrthoDB" id="9815602at2"/>
<dbReference type="RefSeq" id="WP_148135869.1">
    <property type="nucleotide sequence ID" value="NZ_CP017634.1"/>
</dbReference>
<dbReference type="KEGG" id="fwa:DCMF_18945"/>
<proteinExistence type="inferred from homology"/>
<sequence length="319" mass="35145">MGLIKKLRVVLALLVMAAILPGCGQVKETAQETEPQHLKIGVLPIEDIMPMVVAEKNGYFAQENLDVELVPFQSAVEQGNAMQSGELDGMVTDMIVAGLIKDSGLDIKITSVTLGVTPEEGRFAIVAAPNSDIKTLQDLKGKKVGISQNSIIEYVTDGLLEAGKIDPSEVKKVSVPKIPVRMEMLFSNQIDAIVVPDPLVTFAEFKGAKILAQDTEKNLSQAVVLFEQKALDQKKEALESFYRAYAKAVDDLNNHPADYQQLMVETANVPEPIAKDYQIQHYPKPQVPAKEDVDNVLKWMDQKGLLKNDLTYENLVQEM</sequence>
<dbReference type="SUPFAM" id="SSF53850">
    <property type="entry name" value="Periplasmic binding protein-like II"/>
    <property type="match status" value="1"/>
</dbReference>
<feature type="signal peptide" evidence="4">
    <location>
        <begin position="1"/>
        <end position="24"/>
    </location>
</feature>
<accession>A0A3G1KVU3</accession>
<dbReference type="Gene3D" id="3.40.190.10">
    <property type="entry name" value="Periplasmic binding protein-like II"/>
    <property type="match status" value="2"/>
</dbReference>
<protein>
    <submittedName>
        <fullName evidence="6">ABC transporter substrate-binding protein</fullName>
    </submittedName>
</protein>
<dbReference type="InterPro" id="IPR001638">
    <property type="entry name" value="Solute-binding_3/MltF_N"/>
</dbReference>
<dbReference type="InterPro" id="IPR015168">
    <property type="entry name" value="SsuA/THI5"/>
</dbReference>
<comment type="subcellular location">
    <subcellularLocation>
        <location evidence="1">Periplasm</location>
    </subcellularLocation>
</comment>
<dbReference type="Proteomes" id="UP000323521">
    <property type="component" value="Chromosome"/>
</dbReference>
<evidence type="ECO:0000313" key="7">
    <source>
        <dbReference type="Proteomes" id="UP000323521"/>
    </source>
</evidence>
<keyword evidence="7" id="KW-1185">Reference proteome</keyword>
<evidence type="ECO:0000256" key="1">
    <source>
        <dbReference type="ARBA" id="ARBA00004418"/>
    </source>
</evidence>
<evidence type="ECO:0000256" key="2">
    <source>
        <dbReference type="ARBA" id="ARBA00010742"/>
    </source>
</evidence>
<dbReference type="Pfam" id="PF09084">
    <property type="entry name" value="NMT1"/>
    <property type="match status" value="1"/>
</dbReference>